<feature type="domain" description="Protein kinase" evidence="10">
    <location>
        <begin position="109"/>
        <end position="379"/>
    </location>
</feature>
<dbReference type="GO" id="GO:0005524">
    <property type="term" value="F:ATP binding"/>
    <property type="evidence" value="ECO:0007669"/>
    <property type="project" value="UniProtKB-UniRule"/>
</dbReference>
<dbReference type="GO" id="GO:0004674">
    <property type="term" value="F:protein serine/threonine kinase activity"/>
    <property type="evidence" value="ECO:0007669"/>
    <property type="project" value="UniProtKB-KW"/>
</dbReference>
<dbReference type="SMART" id="SM00220">
    <property type="entry name" value="S_TKc"/>
    <property type="match status" value="1"/>
</dbReference>
<keyword evidence="3 8" id="KW-0547">Nucleotide-binding</keyword>
<evidence type="ECO:0000256" key="2">
    <source>
        <dbReference type="ARBA" id="ARBA00022679"/>
    </source>
</evidence>
<evidence type="ECO:0000259" key="10">
    <source>
        <dbReference type="PROSITE" id="PS50011"/>
    </source>
</evidence>
<organism evidence="11 12">
    <name type="scientific">Acrobeloides nanus</name>
    <dbReference type="NCBI Taxonomy" id="290746"/>
    <lineage>
        <taxon>Eukaryota</taxon>
        <taxon>Metazoa</taxon>
        <taxon>Ecdysozoa</taxon>
        <taxon>Nematoda</taxon>
        <taxon>Chromadorea</taxon>
        <taxon>Rhabditida</taxon>
        <taxon>Tylenchina</taxon>
        <taxon>Cephalobomorpha</taxon>
        <taxon>Cephaloboidea</taxon>
        <taxon>Cephalobidae</taxon>
        <taxon>Acrobeloides</taxon>
    </lineage>
</organism>
<dbReference type="PROSITE" id="PS00108">
    <property type="entry name" value="PROTEIN_KINASE_ST"/>
    <property type="match status" value="1"/>
</dbReference>
<evidence type="ECO:0000313" key="12">
    <source>
        <dbReference type="WBParaSite" id="ACRNAN_scaffold242.g6421.t1"/>
    </source>
</evidence>
<evidence type="ECO:0000256" key="4">
    <source>
        <dbReference type="ARBA" id="ARBA00022777"/>
    </source>
</evidence>
<keyword evidence="11" id="KW-1185">Reference proteome</keyword>
<evidence type="ECO:0000256" key="6">
    <source>
        <dbReference type="ARBA" id="ARBA00038035"/>
    </source>
</evidence>
<reference evidence="12" key="1">
    <citation type="submission" date="2022-11" db="UniProtKB">
        <authorList>
            <consortium name="WormBaseParasite"/>
        </authorList>
    </citation>
    <scope>IDENTIFICATION</scope>
</reference>
<keyword evidence="1 9" id="KW-0723">Serine/threonine-protein kinase</keyword>
<accession>A0A914DDX7</accession>
<sequence>MQHSNRTMCAARSFAPRSQYLHGAPPRHAQLQHHFHPHLQHPRPSRSRSVQPNVENIEENNMDTDDHIVPDGTKDVQKISYMSFVRMFMSGKLVFPHEKREISFGIEDLKDLGEIGKGRFGKVNKTLHVPTGNLMAVKRVRLITSRFDDSEDTRLMRQLKNEVNTIQDASTCAEVVGFYGVTFYEGDCLICMELMDLSLDKLYKIVHNIAKEKFDETVLGICGVTVLKALNNLKMLKKIIHRDVKPSNILLNNRGMVKLCDFGISGYLEDSIARTKDVGCRPYMAPERLTAAQDEYDIRTDVWSLGITLIETARGEFPYPNFNEKCIFAQIQQVVMGDPLFMRPEDNYSYKTVQFVNLCLTKEYSVRPSYEELMQTEFYRHFSKLENKEEKIREYIERMSLFEEGWTVLDTS</sequence>
<dbReference type="InterPro" id="IPR008271">
    <property type="entry name" value="Ser/Thr_kinase_AS"/>
</dbReference>
<evidence type="ECO:0000256" key="1">
    <source>
        <dbReference type="ARBA" id="ARBA00022527"/>
    </source>
</evidence>
<evidence type="ECO:0000256" key="5">
    <source>
        <dbReference type="ARBA" id="ARBA00022840"/>
    </source>
</evidence>
<dbReference type="FunFam" id="3.30.200.20:FF:000040">
    <property type="entry name" value="Dual specificity mitogen-activated protein kinase kinase"/>
    <property type="match status" value="1"/>
</dbReference>
<feature type="binding site" evidence="8">
    <location>
        <position position="138"/>
    </location>
    <ligand>
        <name>ATP</name>
        <dbReference type="ChEBI" id="CHEBI:30616"/>
    </ligand>
</feature>
<dbReference type="PROSITE" id="PS00107">
    <property type="entry name" value="PROTEIN_KINASE_ATP"/>
    <property type="match status" value="1"/>
</dbReference>
<dbReference type="WBParaSite" id="ACRNAN_scaffold242.g6421.t1">
    <property type="protein sequence ID" value="ACRNAN_scaffold242.g6421.t1"/>
    <property type="gene ID" value="ACRNAN_scaffold242.g6421"/>
</dbReference>
<keyword evidence="2" id="KW-0808">Transferase</keyword>
<dbReference type="PANTHER" id="PTHR48013">
    <property type="entry name" value="DUAL SPECIFICITY MITOGEN-ACTIVATED PROTEIN KINASE KINASE 5-RELATED"/>
    <property type="match status" value="1"/>
</dbReference>
<dbReference type="Gene3D" id="3.30.200.20">
    <property type="entry name" value="Phosphorylase Kinase, domain 1"/>
    <property type="match status" value="1"/>
</dbReference>
<dbReference type="PANTHER" id="PTHR48013:SF28">
    <property type="entry name" value="DUAL SPECIFICITY MITOGEN-ACTIVATED PROTEIN KINASE KINASE SEK-1"/>
    <property type="match status" value="1"/>
</dbReference>
<dbReference type="InterPro" id="IPR017441">
    <property type="entry name" value="Protein_kinase_ATP_BS"/>
</dbReference>
<keyword evidence="5 8" id="KW-0067">ATP-binding</keyword>
<evidence type="ECO:0000256" key="8">
    <source>
        <dbReference type="PROSITE-ProRule" id="PRU10141"/>
    </source>
</evidence>
<evidence type="ECO:0000256" key="7">
    <source>
        <dbReference type="ARBA" id="ARBA00038999"/>
    </source>
</evidence>
<dbReference type="Pfam" id="PF00069">
    <property type="entry name" value="Pkinase"/>
    <property type="match status" value="1"/>
</dbReference>
<evidence type="ECO:0000256" key="3">
    <source>
        <dbReference type="ARBA" id="ARBA00022741"/>
    </source>
</evidence>
<dbReference type="SUPFAM" id="SSF56112">
    <property type="entry name" value="Protein kinase-like (PK-like)"/>
    <property type="match status" value="1"/>
</dbReference>
<dbReference type="GO" id="GO:0051403">
    <property type="term" value="P:stress-activated MAPK cascade"/>
    <property type="evidence" value="ECO:0007669"/>
    <property type="project" value="TreeGrafter"/>
</dbReference>
<evidence type="ECO:0000313" key="11">
    <source>
        <dbReference type="Proteomes" id="UP000887540"/>
    </source>
</evidence>
<name>A0A914DDX7_9BILA</name>
<dbReference type="AlphaFoldDB" id="A0A914DDX7"/>
<evidence type="ECO:0000256" key="9">
    <source>
        <dbReference type="RuleBase" id="RU000304"/>
    </source>
</evidence>
<dbReference type="Gene3D" id="1.10.510.10">
    <property type="entry name" value="Transferase(Phosphotransferase) domain 1"/>
    <property type="match status" value="1"/>
</dbReference>
<dbReference type="EC" id="2.7.12.2" evidence="7"/>
<dbReference type="GO" id="GO:0004708">
    <property type="term" value="F:MAP kinase kinase activity"/>
    <property type="evidence" value="ECO:0007669"/>
    <property type="project" value="UniProtKB-EC"/>
</dbReference>
<proteinExistence type="inferred from homology"/>
<protein>
    <recommendedName>
        <fullName evidence="7">mitogen-activated protein kinase kinase</fullName>
        <ecNumber evidence="7">2.7.12.2</ecNumber>
    </recommendedName>
</protein>
<keyword evidence="4" id="KW-0418">Kinase</keyword>
<dbReference type="InterPro" id="IPR011009">
    <property type="entry name" value="Kinase-like_dom_sf"/>
</dbReference>
<comment type="similarity">
    <text evidence="6">Belongs to the protein kinase superfamily. STE Ser/Thr protein kinase family. MAP kinase kinase subfamily.</text>
</comment>
<dbReference type="Proteomes" id="UP000887540">
    <property type="component" value="Unplaced"/>
</dbReference>
<dbReference type="PROSITE" id="PS50011">
    <property type="entry name" value="PROTEIN_KINASE_DOM"/>
    <property type="match status" value="1"/>
</dbReference>
<dbReference type="InterPro" id="IPR000719">
    <property type="entry name" value="Prot_kinase_dom"/>
</dbReference>